<organism evidence="3 4">
    <name type="scientific">Lactiplantibacillus fabifermentans DSM 21115</name>
    <dbReference type="NCBI Taxonomy" id="1413187"/>
    <lineage>
        <taxon>Bacteria</taxon>
        <taxon>Bacillati</taxon>
        <taxon>Bacillota</taxon>
        <taxon>Bacilli</taxon>
        <taxon>Lactobacillales</taxon>
        <taxon>Lactobacillaceae</taxon>
        <taxon>Lactiplantibacillus</taxon>
    </lineage>
</organism>
<evidence type="ECO:0000313" key="4">
    <source>
        <dbReference type="Proteomes" id="UP000050920"/>
    </source>
</evidence>
<keyword evidence="4" id="KW-1185">Reference proteome</keyword>
<evidence type="ECO:0000313" key="3">
    <source>
        <dbReference type="EMBL" id="KRO28476.1"/>
    </source>
</evidence>
<accession>A0A0R2NSW4</accession>
<dbReference type="RefSeq" id="WP_024624603.1">
    <property type="nucleotide sequence ID" value="NZ_AYGX02000042.1"/>
</dbReference>
<gene>
    <name evidence="3" type="ORF">DY78_GL002376</name>
</gene>
<comment type="caution">
    <text evidence="3">The sequence shown here is derived from an EMBL/GenBank/DDBJ whole genome shotgun (WGS) entry which is preliminary data.</text>
</comment>
<feature type="transmembrane region" description="Helical" evidence="2">
    <location>
        <begin position="20"/>
        <end position="43"/>
    </location>
</feature>
<evidence type="ECO:0000256" key="1">
    <source>
        <dbReference type="SAM" id="MobiDB-lite"/>
    </source>
</evidence>
<keyword evidence="2" id="KW-1133">Transmembrane helix</keyword>
<dbReference type="AlphaFoldDB" id="A0A0R2NSW4"/>
<evidence type="ECO:0000256" key="2">
    <source>
        <dbReference type="SAM" id="Phobius"/>
    </source>
</evidence>
<reference evidence="3 4" key="1">
    <citation type="journal article" date="2015" name="Genome Announc.">
        <title>Expanding the biotechnology potential of lactobacilli through comparative genomics of 213 strains and associated genera.</title>
        <authorList>
            <person name="Sun Z."/>
            <person name="Harris H.M."/>
            <person name="McCann A."/>
            <person name="Guo C."/>
            <person name="Argimon S."/>
            <person name="Zhang W."/>
            <person name="Yang X."/>
            <person name="Jeffery I.B."/>
            <person name="Cooney J.C."/>
            <person name="Kagawa T.F."/>
            <person name="Liu W."/>
            <person name="Song Y."/>
            <person name="Salvetti E."/>
            <person name="Wrobel A."/>
            <person name="Rasinkangas P."/>
            <person name="Parkhill J."/>
            <person name="Rea M.C."/>
            <person name="O'Sullivan O."/>
            <person name="Ritari J."/>
            <person name="Douillard F.P."/>
            <person name="Paul Ross R."/>
            <person name="Yang R."/>
            <person name="Briner A.E."/>
            <person name="Felis G.E."/>
            <person name="de Vos W.M."/>
            <person name="Barrangou R."/>
            <person name="Klaenhammer T.R."/>
            <person name="Caufield P.W."/>
            <person name="Cui Y."/>
            <person name="Zhang H."/>
            <person name="O'Toole P.W."/>
        </authorList>
    </citation>
    <scope>NUCLEOTIDE SEQUENCE [LARGE SCALE GENOMIC DNA]</scope>
    <source>
        <strain evidence="3 4">DSM 21115</strain>
    </source>
</reference>
<name>A0A0R2NSW4_9LACO</name>
<feature type="compositionally biased region" description="Polar residues" evidence="1">
    <location>
        <begin position="158"/>
        <end position="177"/>
    </location>
</feature>
<evidence type="ECO:0008006" key="5">
    <source>
        <dbReference type="Google" id="ProtNLM"/>
    </source>
</evidence>
<dbReference type="Proteomes" id="UP000050920">
    <property type="component" value="Unassembled WGS sequence"/>
</dbReference>
<sequence length="177" mass="17734">MKNFLATITATFKANYKKPAYWAQIIGSVLVIGLAVVTVFFGVKIDANTVLLVITALGSVLAFWGVITDNSILEDTGNTIKAKSNALASTEQTVVEALTEAQAKIEAANSAAASQAAVEASQAVVAAYSQAASAAAVGDTATASSAAALASSLAADSDSNVQAGTETVSESASQASK</sequence>
<keyword evidence="2" id="KW-0812">Transmembrane</keyword>
<dbReference type="EMBL" id="AYGX02000042">
    <property type="protein sequence ID" value="KRO28476.1"/>
    <property type="molecule type" value="Genomic_DNA"/>
</dbReference>
<keyword evidence="2" id="KW-0472">Membrane</keyword>
<protein>
    <recommendedName>
        <fullName evidence="5">Holin</fullName>
    </recommendedName>
</protein>
<proteinExistence type="predicted"/>
<feature type="transmembrane region" description="Helical" evidence="2">
    <location>
        <begin position="50"/>
        <end position="67"/>
    </location>
</feature>
<feature type="region of interest" description="Disordered" evidence="1">
    <location>
        <begin position="154"/>
        <end position="177"/>
    </location>
</feature>